<sequence length="679" mass="74778">MRQLLTQPRLEAPSWCITALLGGRTTTQNMHDQLHGYFKNDQRSLVEKHNLSETTRDITRRGDSSSLVGDVFLTSLGPKTMDVLQKKDAQGCHLLHYAAQYGLDSICEAIVSYLITIGGSCAQDTLIPVDLCGKTPLHCAVASGKLSVLGILLRALSGIGIHEQAMSKARVALGSILVFAIRAHAEAMAKILLEHKPNLLYQSCRGETALYCASEAGDLSMADLLVRQSSKGEYGIDVAEETRGWTPLIAACSNGHVEITRLLLQAGAKPDTPDIRGWTALEHAIFGGHHDLAETFLDKETPAPASTVLLSYVVAKPFPSLQKPSTSNQHRPENTFVQLVGHRGTLIAHGSFSYMRTECIKSVISLTWRKYDHDLQVTRDMEAVVYQDFSLSEFGTYVPIHDLTLAQYQHVGSTHEPHSSALYNSVESSESLTYPMKRPRAWYSGEESLSKSIELRKRLEYTVHFQAQRLKPNSRGDVVQDSLATLEELLVKLPAEIGFNIEIKYPRLHEAASAGVAPVAIKINDFIDAALSAVRKFGGKRQIVLSSFTPETCILLSVKQSAYPVMFITNAGKVPMQDQELRAASLQTAVHFARLRNLSGLVFACETFLHCSRLVQFVKNTGLICAPYGLLNSDPANAIAQTAAGIDILMADRVKLIAESFINTFQTGQERHYIQMYGR</sequence>
<dbReference type="Proteomes" id="UP000030151">
    <property type="component" value="Unassembled WGS sequence"/>
</dbReference>
<dbReference type="SMART" id="SM00248">
    <property type="entry name" value="ANK"/>
    <property type="match status" value="6"/>
</dbReference>
<dbReference type="InterPro" id="IPR036770">
    <property type="entry name" value="Ankyrin_rpt-contain_sf"/>
</dbReference>
<dbReference type="SUPFAM" id="SSF48403">
    <property type="entry name" value="Ankyrin repeat"/>
    <property type="match status" value="1"/>
</dbReference>
<dbReference type="OrthoDB" id="4956549at2759"/>
<dbReference type="GO" id="GO:0046475">
    <property type="term" value="P:glycerophospholipid catabolic process"/>
    <property type="evidence" value="ECO:0007669"/>
    <property type="project" value="TreeGrafter"/>
</dbReference>
<accession>A0A0A1V4W5</accession>
<evidence type="ECO:0000259" key="3">
    <source>
        <dbReference type="PROSITE" id="PS51704"/>
    </source>
</evidence>
<dbReference type="SUPFAM" id="SSF51695">
    <property type="entry name" value="PLC-like phosphodiesterases"/>
    <property type="match status" value="1"/>
</dbReference>
<keyword evidence="1" id="KW-0378">Hydrolase</keyword>
<evidence type="ECO:0000313" key="5">
    <source>
        <dbReference type="Proteomes" id="UP000030151"/>
    </source>
</evidence>
<dbReference type="AlphaFoldDB" id="A0A0A1V4W5"/>
<evidence type="ECO:0000256" key="1">
    <source>
        <dbReference type="ARBA" id="ARBA00022801"/>
    </source>
</evidence>
<dbReference type="PANTHER" id="PTHR22958">
    <property type="entry name" value="GLYCEROPHOSPHORYL DIESTER PHOSPHODIESTERASE"/>
    <property type="match status" value="1"/>
</dbReference>
<dbReference type="PANTHER" id="PTHR22958:SF1">
    <property type="entry name" value="GLYCEROPHOSPHOCHOLINE PHOSPHODIESTERASE GPCPD1"/>
    <property type="match status" value="1"/>
</dbReference>
<dbReference type="InterPro" id="IPR051578">
    <property type="entry name" value="GDPD"/>
</dbReference>
<dbReference type="Pfam" id="PF13637">
    <property type="entry name" value="Ank_4"/>
    <property type="match status" value="1"/>
</dbReference>
<reference evidence="4 5" key="1">
    <citation type="submission" date="2014-02" db="EMBL/GenBank/DDBJ databases">
        <title>The genome sequence of the entomopathogenic fungus Metarhizium robertsii ARSEF 2575.</title>
        <authorList>
            <person name="Giuliano Garisto Donzelli B."/>
            <person name="Roe B.A."/>
            <person name="Macmil S.L."/>
            <person name="Krasnoff S.B."/>
            <person name="Gibson D.M."/>
        </authorList>
    </citation>
    <scope>NUCLEOTIDE SEQUENCE [LARGE SCALE GENOMIC DNA]</scope>
    <source>
        <strain evidence="4 5">ARSEF 2575</strain>
    </source>
</reference>
<dbReference type="InterPro" id="IPR017946">
    <property type="entry name" value="PLC-like_Pdiesterase_TIM-brl"/>
</dbReference>
<dbReference type="eggNOG" id="KOG2421">
    <property type="taxonomic scope" value="Eukaryota"/>
</dbReference>
<protein>
    <submittedName>
        <fullName evidence="4">Ankyrin repeat protein</fullName>
    </submittedName>
</protein>
<evidence type="ECO:0000313" key="4">
    <source>
        <dbReference type="EMBL" id="EXV04603.1"/>
    </source>
</evidence>
<feature type="repeat" description="ANK" evidence="2">
    <location>
        <begin position="243"/>
        <end position="275"/>
    </location>
</feature>
<gene>
    <name evidence="4" type="ORF">X797_002284</name>
</gene>
<evidence type="ECO:0000256" key="2">
    <source>
        <dbReference type="PROSITE-ProRule" id="PRU00023"/>
    </source>
</evidence>
<organism evidence="4 5">
    <name type="scientific">Metarhizium robertsii</name>
    <dbReference type="NCBI Taxonomy" id="568076"/>
    <lineage>
        <taxon>Eukaryota</taxon>
        <taxon>Fungi</taxon>
        <taxon>Dikarya</taxon>
        <taxon>Ascomycota</taxon>
        <taxon>Pezizomycotina</taxon>
        <taxon>Sordariomycetes</taxon>
        <taxon>Hypocreomycetidae</taxon>
        <taxon>Hypocreales</taxon>
        <taxon>Clavicipitaceae</taxon>
        <taxon>Metarhizium</taxon>
    </lineage>
</organism>
<feature type="domain" description="GP-PDE" evidence="3">
    <location>
        <begin position="337"/>
        <end position="661"/>
    </location>
</feature>
<name>A0A0A1V4W5_9HYPO</name>
<comment type="caution">
    <text evidence="4">The sequence shown here is derived from an EMBL/GenBank/DDBJ whole genome shotgun (WGS) entry which is preliminary data.</text>
</comment>
<dbReference type="InterPro" id="IPR030395">
    <property type="entry name" value="GP_PDE_dom"/>
</dbReference>
<dbReference type="Gene3D" id="1.25.40.20">
    <property type="entry name" value="Ankyrin repeat-containing domain"/>
    <property type="match status" value="1"/>
</dbReference>
<dbReference type="Gene3D" id="3.20.20.190">
    <property type="entry name" value="Phosphatidylinositol (PI) phosphodiesterase"/>
    <property type="match status" value="1"/>
</dbReference>
<dbReference type="PROSITE" id="PS50297">
    <property type="entry name" value="ANK_REP_REGION"/>
    <property type="match status" value="2"/>
</dbReference>
<dbReference type="EMBL" id="JELW01000002">
    <property type="protein sequence ID" value="EXV04603.1"/>
    <property type="molecule type" value="Genomic_DNA"/>
</dbReference>
<dbReference type="GO" id="GO:0047389">
    <property type="term" value="F:glycerophosphocholine phosphodiesterase activity"/>
    <property type="evidence" value="ECO:0007669"/>
    <property type="project" value="TreeGrafter"/>
</dbReference>
<dbReference type="InterPro" id="IPR002110">
    <property type="entry name" value="Ankyrin_rpt"/>
</dbReference>
<dbReference type="PROSITE" id="PS51704">
    <property type="entry name" value="GP_PDE"/>
    <property type="match status" value="1"/>
</dbReference>
<dbReference type="Pfam" id="PF03009">
    <property type="entry name" value="GDPD"/>
    <property type="match status" value="1"/>
</dbReference>
<dbReference type="HOGENOM" id="CLU_005444_2_0_1"/>
<feature type="repeat" description="ANK" evidence="2">
    <location>
        <begin position="132"/>
        <end position="164"/>
    </location>
</feature>
<dbReference type="eggNOG" id="KOG4177">
    <property type="taxonomic scope" value="Eukaryota"/>
</dbReference>
<proteinExistence type="predicted"/>
<dbReference type="PROSITE" id="PS50088">
    <property type="entry name" value="ANK_REPEAT"/>
    <property type="match status" value="2"/>
</dbReference>
<dbReference type="Pfam" id="PF12796">
    <property type="entry name" value="Ank_2"/>
    <property type="match status" value="2"/>
</dbReference>
<keyword evidence="2" id="KW-0040">ANK repeat</keyword>